<evidence type="ECO:0000313" key="1">
    <source>
        <dbReference type="EMBL" id="KHD10513.1"/>
    </source>
</evidence>
<comment type="caution">
    <text evidence="1">The sequence shown here is derived from an EMBL/GenBank/DDBJ whole genome shotgun (WGS) entry which is preliminary data.</text>
</comment>
<accession>A0A0A6PIM9</accession>
<name>A0A0A6PIM9_9GAMM</name>
<dbReference type="AlphaFoldDB" id="A0A0A6PIM9"/>
<sequence>MSTLDVEIVVVVIRYEGKIRWFRCDRDLWLLDVNKWRNEFIKHGYDVPEFKNSYRFGIHIVNQDTVQQFLSCISEFELHKDELSIELAKRYTTASSWWDVSDLFPIMFVNFDVRKVGAFYFEGTPMERYIPDDWTGEFIDFANDYPEEVFPKEEKFWIKGHSDLLQLLNERGVDNS</sequence>
<protein>
    <submittedName>
        <fullName evidence="1">Group-specific protein</fullName>
    </submittedName>
</protein>
<dbReference type="Proteomes" id="UP000030428">
    <property type="component" value="Unassembled WGS sequence"/>
</dbReference>
<reference evidence="1 2" key="1">
    <citation type="journal article" date="2016" name="Front. Microbiol.">
        <title>Single-Cell (Meta-)Genomics of a Dimorphic Candidatus Thiomargarita nelsonii Reveals Genomic Plasticity.</title>
        <authorList>
            <person name="Flood B.E."/>
            <person name="Fliss P."/>
            <person name="Jones D.S."/>
            <person name="Dick G.J."/>
            <person name="Jain S."/>
            <person name="Kaster A.K."/>
            <person name="Winkel M."/>
            <person name="Mussmann M."/>
            <person name="Bailey J."/>
        </authorList>
    </citation>
    <scope>NUCLEOTIDE SEQUENCE [LARGE SCALE GENOMIC DNA]</scope>
    <source>
        <strain evidence="1">Hydrate Ridge</strain>
    </source>
</reference>
<gene>
    <name evidence="1" type="ORF">PN36_33035</name>
</gene>
<evidence type="ECO:0000313" key="2">
    <source>
        <dbReference type="Proteomes" id="UP000030428"/>
    </source>
</evidence>
<dbReference type="EMBL" id="JSZA02000317">
    <property type="protein sequence ID" value="KHD10513.1"/>
    <property type="molecule type" value="Genomic_DNA"/>
</dbReference>
<proteinExistence type="predicted"/>
<keyword evidence="2" id="KW-1185">Reference proteome</keyword>
<organism evidence="1 2">
    <name type="scientific">Candidatus Thiomargarita nelsonii</name>
    <dbReference type="NCBI Taxonomy" id="1003181"/>
    <lineage>
        <taxon>Bacteria</taxon>
        <taxon>Pseudomonadati</taxon>
        <taxon>Pseudomonadota</taxon>
        <taxon>Gammaproteobacteria</taxon>
        <taxon>Thiotrichales</taxon>
        <taxon>Thiotrichaceae</taxon>
        <taxon>Thiomargarita</taxon>
    </lineage>
</organism>